<gene>
    <name evidence="5" type="ORF">GGR28_001934</name>
</gene>
<dbReference type="PANTHER" id="PTHR43213">
    <property type="entry name" value="BIFUNCTIONAL DTTP/UTP PYROPHOSPHATASE/METHYLTRANSFERASE PROTEIN-RELATED"/>
    <property type="match status" value="1"/>
</dbReference>
<keyword evidence="3 4" id="KW-0546">Nucleotide metabolism</keyword>
<dbReference type="CDD" id="cd00555">
    <property type="entry name" value="Maf"/>
    <property type="match status" value="1"/>
</dbReference>
<evidence type="ECO:0000256" key="4">
    <source>
        <dbReference type="HAMAP-Rule" id="MF_00528"/>
    </source>
</evidence>
<comment type="cofactor">
    <cofactor evidence="1 4">
        <name>a divalent metal cation</name>
        <dbReference type="ChEBI" id="CHEBI:60240"/>
    </cofactor>
</comment>
<keyword evidence="2 4" id="KW-0378">Hydrolase</keyword>
<dbReference type="GO" id="GO:0047429">
    <property type="term" value="F:nucleoside triphosphate diphosphatase activity"/>
    <property type="evidence" value="ECO:0007669"/>
    <property type="project" value="UniProtKB-EC"/>
</dbReference>
<dbReference type="InterPro" id="IPR003697">
    <property type="entry name" value="Maf-like"/>
</dbReference>
<accession>A0A840E1A1</accession>
<comment type="similarity">
    <text evidence="4">Belongs to the Maf family. YhdE subfamily.</text>
</comment>
<evidence type="ECO:0000256" key="1">
    <source>
        <dbReference type="ARBA" id="ARBA00001968"/>
    </source>
</evidence>
<comment type="caution">
    <text evidence="5">The sequence shown here is derived from an EMBL/GenBank/DDBJ whole genome shotgun (WGS) entry which is preliminary data.</text>
</comment>
<comment type="subcellular location">
    <subcellularLocation>
        <location evidence="4">Cytoplasm</location>
    </subcellularLocation>
</comment>
<dbReference type="HAMAP" id="MF_00528">
    <property type="entry name" value="Maf"/>
    <property type="match status" value="1"/>
</dbReference>
<feature type="site" description="Important for substrate specificity" evidence="4">
    <location>
        <position position="17"/>
    </location>
</feature>
<name>A0A840E1A1_9BACT</name>
<sequence length="198" mass="22098">MLLPPDFSLILASKSPRRSYLLEQAGIPFTIRTAEVDEIYPPETPVLDVAPYLAKLKAGAAAHLLETDREVLLTADSVVILDEEIFGKPTNRDHALEIIRRLSGQRHTVVTGCCLKSRSTEEVFSSTAYVYMNSITPREAEAYVDRYRPYDKAGAYAIQEWIGLAKIRRIEGTYPTIMGLPVDLVYERLVALANPSLS</sequence>
<dbReference type="GO" id="GO:0009117">
    <property type="term" value="P:nucleotide metabolic process"/>
    <property type="evidence" value="ECO:0007669"/>
    <property type="project" value="UniProtKB-KW"/>
</dbReference>
<dbReference type="PANTHER" id="PTHR43213:SF5">
    <property type="entry name" value="BIFUNCTIONAL DTTP_UTP PYROPHOSPHATASE_METHYLTRANSFERASE PROTEIN-RELATED"/>
    <property type="match status" value="1"/>
</dbReference>
<evidence type="ECO:0000256" key="2">
    <source>
        <dbReference type="ARBA" id="ARBA00022801"/>
    </source>
</evidence>
<proteinExistence type="inferred from homology"/>
<keyword evidence="6" id="KW-1185">Reference proteome</keyword>
<dbReference type="EMBL" id="JACIFF010000004">
    <property type="protein sequence ID" value="MBB4079314.1"/>
    <property type="molecule type" value="Genomic_DNA"/>
</dbReference>
<dbReference type="InterPro" id="IPR029001">
    <property type="entry name" value="ITPase-like_fam"/>
</dbReference>
<comment type="caution">
    <text evidence="4">Lacks conserved residue(s) required for the propagation of feature annotation.</text>
</comment>
<protein>
    <recommendedName>
        <fullName evidence="4">dTTP/UTP pyrophosphatase</fullName>
        <shortName evidence="4">dTTPase/UTPase</shortName>
        <ecNumber evidence="4">3.6.1.9</ecNumber>
    </recommendedName>
    <alternativeName>
        <fullName evidence="4">Nucleoside triphosphate pyrophosphatase</fullName>
    </alternativeName>
    <alternativeName>
        <fullName evidence="4">Nucleotide pyrophosphatase</fullName>
        <shortName evidence="4">Nucleotide PPase</shortName>
    </alternativeName>
</protein>
<comment type="catalytic activity">
    <reaction evidence="4">
        <text>UTP + H2O = UMP + diphosphate + H(+)</text>
        <dbReference type="Rhea" id="RHEA:29395"/>
        <dbReference type="ChEBI" id="CHEBI:15377"/>
        <dbReference type="ChEBI" id="CHEBI:15378"/>
        <dbReference type="ChEBI" id="CHEBI:33019"/>
        <dbReference type="ChEBI" id="CHEBI:46398"/>
        <dbReference type="ChEBI" id="CHEBI:57865"/>
        <dbReference type="EC" id="3.6.1.9"/>
    </reaction>
</comment>
<dbReference type="AlphaFoldDB" id="A0A840E1A1"/>
<organism evidence="5 6">
    <name type="scientific">Neolewinella aquimaris</name>
    <dbReference type="NCBI Taxonomy" id="1835722"/>
    <lineage>
        <taxon>Bacteria</taxon>
        <taxon>Pseudomonadati</taxon>
        <taxon>Bacteroidota</taxon>
        <taxon>Saprospiria</taxon>
        <taxon>Saprospirales</taxon>
        <taxon>Lewinellaceae</taxon>
        <taxon>Neolewinella</taxon>
    </lineage>
</organism>
<comment type="catalytic activity">
    <reaction evidence="4">
        <text>dTTP + H2O = dTMP + diphosphate + H(+)</text>
        <dbReference type="Rhea" id="RHEA:28534"/>
        <dbReference type="ChEBI" id="CHEBI:15377"/>
        <dbReference type="ChEBI" id="CHEBI:15378"/>
        <dbReference type="ChEBI" id="CHEBI:33019"/>
        <dbReference type="ChEBI" id="CHEBI:37568"/>
        <dbReference type="ChEBI" id="CHEBI:63528"/>
        <dbReference type="EC" id="3.6.1.9"/>
    </reaction>
</comment>
<reference evidence="5 6" key="1">
    <citation type="submission" date="2020-08" db="EMBL/GenBank/DDBJ databases">
        <title>Genomic Encyclopedia of Type Strains, Phase IV (KMG-IV): sequencing the most valuable type-strain genomes for metagenomic binning, comparative biology and taxonomic classification.</title>
        <authorList>
            <person name="Goeker M."/>
        </authorList>
    </citation>
    <scope>NUCLEOTIDE SEQUENCE [LARGE SCALE GENOMIC DNA]</scope>
    <source>
        <strain evidence="5 6">DSM 105137</strain>
    </source>
</reference>
<dbReference type="RefSeq" id="WP_183495564.1">
    <property type="nucleotide sequence ID" value="NZ_JACIFF010000004.1"/>
</dbReference>
<evidence type="ECO:0000256" key="3">
    <source>
        <dbReference type="ARBA" id="ARBA00023080"/>
    </source>
</evidence>
<dbReference type="Proteomes" id="UP000576209">
    <property type="component" value="Unassembled WGS sequence"/>
</dbReference>
<dbReference type="GO" id="GO:0005737">
    <property type="term" value="C:cytoplasm"/>
    <property type="evidence" value="ECO:0007669"/>
    <property type="project" value="UniProtKB-SubCell"/>
</dbReference>
<feature type="site" description="Important for substrate specificity" evidence="4">
    <location>
        <position position="159"/>
    </location>
</feature>
<evidence type="ECO:0000313" key="6">
    <source>
        <dbReference type="Proteomes" id="UP000576209"/>
    </source>
</evidence>
<evidence type="ECO:0000313" key="5">
    <source>
        <dbReference type="EMBL" id="MBB4079314.1"/>
    </source>
</evidence>
<dbReference type="PIRSF" id="PIRSF006305">
    <property type="entry name" value="Maf"/>
    <property type="match status" value="1"/>
</dbReference>
<dbReference type="SUPFAM" id="SSF52972">
    <property type="entry name" value="ITPase-like"/>
    <property type="match status" value="1"/>
</dbReference>
<feature type="active site" description="Proton acceptor" evidence="4">
    <location>
        <position position="76"/>
    </location>
</feature>
<keyword evidence="4" id="KW-0963">Cytoplasm</keyword>
<dbReference type="NCBIfam" id="TIGR00172">
    <property type="entry name" value="maf"/>
    <property type="match status" value="1"/>
</dbReference>
<dbReference type="EC" id="3.6.1.9" evidence="4"/>
<comment type="function">
    <text evidence="4">Nucleoside triphosphate pyrophosphatase that hydrolyzes dTTP and UTP. May have a dual role in cell division arrest and in preventing the incorporation of modified nucleotides into cellular nucleic acids.</text>
</comment>
<dbReference type="Gene3D" id="3.90.950.10">
    <property type="match status" value="1"/>
</dbReference>
<feature type="site" description="Important for substrate specificity" evidence="4">
    <location>
        <position position="77"/>
    </location>
</feature>
<dbReference type="Pfam" id="PF02545">
    <property type="entry name" value="Maf"/>
    <property type="match status" value="1"/>
</dbReference>